<dbReference type="InterPro" id="IPR042099">
    <property type="entry name" value="ANL_N_sf"/>
</dbReference>
<dbReference type="PROSITE" id="PS00455">
    <property type="entry name" value="AMP_BINDING"/>
    <property type="match status" value="1"/>
</dbReference>
<keyword evidence="3" id="KW-0547">Nucleotide-binding</keyword>
<evidence type="ECO:0000313" key="10">
    <source>
        <dbReference type="EMBL" id="MDE48245.1"/>
    </source>
</evidence>
<dbReference type="AlphaFoldDB" id="A0A6G1SCM7"/>
<accession>A0A6G1SCM7</accession>
<evidence type="ECO:0000256" key="1">
    <source>
        <dbReference type="ARBA" id="ARBA00006432"/>
    </source>
</evidence>
<feature type="compositionally biased region" description="Basic and acidic residues" evidence="8">
    <location>
        <begin position="690"/>
        <end position="701"/>
    </location>
</feature>
<gene>
    <name evidence="10" type="primary">LACS9_1</name>
    <name evidence="10" type="ORF">g.20963</name>
</gene>
<evidence type="ECO:0000256" key="6">
    <source>
        <dbReference type="ARBA" id="ARBA00026121"/>
    </source>
</evidence>
<evidence type="ECO:0000256" key="2">
    <source>
        <dbReference type="ARBA" id="ARBA00022598"/>
    </source>
</evidence>
<reference evidence="10" key="1">
    <citation type="submission" date="2018-10" db="EMBL/GenBank/DDBJ databases">
        <title>Transcriptome assembly of Aceria tosichella (Wheat curl mite) Type 2.</title>
        <authorList>
            <person name="Scully E.D."/>
            <person name="Geib S.M."/>
            <person name="Palmer N.A."/>
            <person name="Gupta A.K."/>
            <person name="Sarath G."/>
            <person name="Tatineni S."/>
        </authorList>
    </citation>
    <scope>NUCLEOTIDE SEQUENCE</scope>
    <source>
        <strain evidence="10">LincolnNE</strain>
    </source>
</reference>
<protein>
    <recommendedName>
        <fullName evidence="6">long-chain-fatty-acid--CoA ligase</fullName>
        <ecNumber evidence="6">6.2.1.3</ecNumber>
    </recommendedName>
</protein>
<dbReference type="GO" id="GO:0005811">
    <property type="term" value="C:lipid droplet"/>
    <property type="evidence" value="ECO:0007669"/>
    <property type="project" value="TreeGrafter"/>
</dbReference>
<dbReference type="GO" id="GO:0005524">
    <property type="term" value="F:ATP binding"/>
    <property type="evidence" value="ECO:0007669"/>
    <property type="project" value="UniProtKB-KW"/>
</dbReference>
<dbReference type="SUPFAM" id="SSF56801">
    <property type="entry name" value="Acetyl-CoA synthetase-like"/>
    <property type="match status" value="1"/>
</dbReference>
<dbReference type="GO" id="GO:0090433">
    <property type="term" value="F:palmitoyl-CoA ligase activity"/>
    <property type="evidence" value="ECO:0007669"/>
    <property type="project" value="TreeGrafter"/>
</dbReference>
<dbReference type="PANTHER" id="PTHR43272">
    <property type="entry name" value="LONG-CHAIN-FATTY-ACID--COA LIGASE"/>
    <property type="match status" value="1"/>
</dbReference>
<evidence type="ECO:0000256" key="8">
    <source>
        <dbReference type="SAM" id="MobiDB-lite"/>
    </source>
</evidence>
<keyword evidence="4" id="KW-0276">Fatty acid metabolism</keyword>
<keyword evidence="4" id="KW-0443">Lipid metabolism</keyword>
<dbReference type="GO" id="GO:0005783">
    <property type="term" value="C:endoplasmic reticulum"/>
    <property type="evidence" value="ECO:0007669"/>
    <property type="project" value="TreeGrafter"/>
</dbReference>
<evidence type="ECO:0000256" key="5">
    <source>
        <dbReference type="ARBA" id="ARBA00022840"/>
    </source>
</evidence>
<feature type="domain" description="AMP-dependent synthetase/ligase" evidence="9">
    <location>
        <begin position="125"/>
        <end position="549"/>
    </location>
</feature>
<feature type="compositionally biased region" description="Polar residues" evidence="8">
    <location>
        <begin position="672"/>
        <end position="685"/>
    </location>
</feature>
<dbReference type="Pfam" id="PF00501">
    <property type="entry name" value="AMP-binding"/>
    <property type="match status" value="1"/>
</dbReference>
<dbReference type="Gene3D" id="3.40.50.12780">
    <property type="entry name" value="N-terminal domain of ligase-like"/>
    <property type="match status" value="1"/>
</dbReference>
<evidence type="ECO:0000259" key="9">
    <source>
        <dbReference type="Pfam" id="PF00501"/>
    </source>
</evidence>
<evidence type="ECO:0000256" key="3">
    <source>
        <dbReference type="ARBA" id="ARBA00022741"/>
    </source>
</evidence>
<keyword evidence="2" id="KW-0436">Ligase</keyword>
<dbReference type="GO" id="GO:0035336">
    <property type="term" value="P:long-chain fatty-acyl-CoA metabolic process"/>
    <property type="evidence" value="ECO:0007669"/>
    <property type="project" value="TreeGrafter"/>
</dbReference>
<evidence type="ECO:0000256" key="4">
    <source>
        <dbReference type="ARBA" id="ARBA00022832"/>
    </source>
</evidence>
<dbReference type="EMBL" id="GGYP01003474">
    <property type="protein sequence ID" value="MDE48245.1"/>
    <property type="molecule type" value="Transcribed_RNA"/>
</dbReference>
<comment type="similarity">
    <text evidence="1">Belongs to the ATP-dependent AMP-binding enzyme family.</text>
</comment>
<organism evidence="10">
    <name type="scientific">Aceria tosichella</name>
    <name type="common">wheat curl mite</name>
    <dbReference type="NCBI Taxonomy" id="561515"/>
    <lineage>
        <taxon>Eukaryota</taxon>
        <taxon>Metazoa</taxon>
        <taxon>Ecdysozoa</taxon>
        <taxon>Arthropoda</taxon>
        <taxon>Chelicerata</taxon>
        <taxon>Arachnida</taxon>
        <taxon>Acari</taxon>
        <taxon>Acariformes</taxon>
        <taxon>Trombidiformes</taxon>
        <taxon>Prostigmata</taxon>
        <taxon>Eupodina</taxon>
        <taxon>Eriophyoidea</taxon>
        <taxon>Eriophyidae</taxon>
        <taxon>Eriophyinae</taxon>
        <taxon>Aceriini</taxon>
        <taxon>Aceria</taxon>
    </lineage>
</organism>
<feature type="region of interest" description="Disordered" evidence="8">
    <location>
        <begin position="672"/>
        <end position="701"/>
    </location>
</feature>
<dbReference type="GO" id="GO:0005886">
    <property type="term" value="C:plasma membrane"/>
    <property type="evidence" value="ECO:0007669"/>
    <property type="project" value="TreeGrafter"/>
</dbReference>
<name>A0A6G1SCM7_9ACAR</name>
<dbReference type="InterPro" id="IPR000873">
    <property type="entry name" value="AMP-dep_synth/lig_dom"/>
</dbReference>
<dbReference type="EC" id="6.2.1.3" evidence="6"/>
<dbReference type="PANTHER" id="PTHR43272:SF83">
    <property type="entry name" value="ACYL-COA SYNTHETASE LONG-CHAIN, ISOFORM J"/>
    <property type="match status" value="1"/>
</dbReference>
<dbReference type="InterPro" id="IPR020845">
    <property type="entry name" value="AMP-binding_CS"/>
</dbReference>
<evidence type="ECO:0000256" key="7">
    <source>
        <dbReference type="ARBA" id="ARBA00036813"/>
    </source>
</evidence>
<keyword evidence="5" id="KW-0067">ATP-binding</keyword>
<sequence length="803" mass="90761">MQTMSDGEKLPLVKTIEFIVNVYDFITLPIYFIIQKPWQKRKAAARVRAKNIGDSTWVNVEHQLEKNNLKPIETLDQLFRDSVATFAERDCLGVRKILAVEYKDSKGNQDGGGGGPLASKVVSKYVLDDKYTWYSYAQIDSIVVNLSAGLVNLCSDSLKNNDGSRKLLICADTCMQWFLMAHACFRNNVIVVTAYTTLDDEAILHSIQQTEVRILVVSQKFVKRVPNIIKLAPLVDTIIVLDDPLPGCEDEKASLKPLLGSSNVKQILSFDDIKQRGAQLEENVQESPKGDDIAVLMYTSGSTGKAKGVMLTHSNIVYTSLTFRGPDISHEDRYIGYLPLGHVLELAAECIFLRNGSTIAYSSPMTLTNFSPMIKKGHYGDAHIFKPTLMGAVPLVLDRIRDGIQQNIKSQGRFFDQLINDFLIRYKRYWWERHYTTPIMNWLICKKFNMLLGGELRAICSGGAALSRDTQEYLRFVTNQTVLQGYGLTETSAAATFCDLDEYRCNIVGPPYPSVRIKLESWSDYSVNDKPNPRGEIIIGGRPVAKGYYKMDELTRESFFDQDGVRYFRTGDIGMMLPDGCLKIIDRKKDIVKPLSGEYISLSEIENTLRTAPMVENILVYCSAYSNYLVALIKPQTNELRRQAKALFNESSQSAEKFRESIRKARLANSLPTNDANKQTNNGYIQINGHHSDKDQHEMKASEVSSKSLNADVLSELSDEILCSNQWFVEHVLRGVQQEGSRKGLKRTQIPSRIKLVCDEWSPESGLVTASFKLRRREIERHYEADIKQLYAELGQKIEQRSS</sequence>
<comment type="catalytic activity">
    <reaction evidence="7">
        <text>a long-chain fatty acid + ATP + CoA = a long-chain fatty acyl-CoA + AMP + diphosphate</text>
        <dbReference type="Rhea" id="RHEA:15421"/>
        <dbReference type="ChEBI" id="CHEBI:30616"/>
        <dbReference type="ChEBI" id="CHEBI:33019"/>
        <dbReference type="ChEBI" id="CHEBI:57287"/>
        <dbReference type="ChEBI" id="CHEBI:57560"/>
        <dbReference type="ChEBI" id="CHEBI:83139"/>
        <dbReference type="ChEBI" id="CHEBI:456215"/>
        <dbReference type="EC" id="6.2.1.3"/>
    </reaction>
</comment>
<proteinExistence type="inferred from homology"/>
<dbReference type="GO" id="GO:0030182">
    <property type="term" value="P:neuron differentiation"/>
    <property type="evidence" value="ECO:0007669"/>
    <property type="project" value="TreeGrafter"/>
</dbReference>